<evidence type="ECO:0000313" key="3">
    <source>
        <dbReference type="Proteomes" id="UP000643810"/>
    </source>
</evidence>
<protein>
    <submittedName>
        <fullName evidence="2">Type II secretion system F family protein</fullName>
    </submittedName>
</protein>
<proteinExistence type="predicted"/>
<dbReference type="RefSeq" id="WP_186854169.1">
    <property type="nucleotide sequence ID" value="NZ_JACOPG010000002.1"/>
</dbReference>
<sequence>MEVSIAVLLTLLVAWIFYNAWYGLLWFPVVYLLSSRIYREEKQAKEGQRKNRAFKELLELLSGFLQSGMSLENSFLQAEGQLAMLGEDGKDMIYALHQMNQKVKVNIAVEQAYMELAEQMDLEEACDFGEILLFAKRLGGNYGKNIQRTATKLGEKMSLQEEITTMMAQKKLEMKVMLVIPLAIIAYVRLTSADLLAVLYGNLAGGLIMSVCLVVYVLMALWSRRIMDIVI</sequence>
<dbReference type="EMBL" id="JACOPG010000002">
    <property type="protein sequence ID" value="MBC5686212.1"/>
    <property type="molecule type" value="Genomic_DNA"/>
</dbReference>
<feature type="transmembrane region" description="Helical" evidence="1">
    <location>
        <begin position="203"/>
        <end position="222"/>
    </location>
</feature>
<reference evidence="2 3" key="1">
    <citation type="submission" date="2020-08" db="EMBL/GenBank/DDBJ databases">
        <title>Genome public.</title>
        <authorList>
            <person name="Liu C."/>
            <person name="Sun Q."/>
        </authorList>
    </citation>
    <scope>NUCLEOTIDE SEQUENCE [LARGE SCALE GENOMIC DNA]</scope>
    <source>
        <strain evidence="2 3">NSJ-9</strain>
    </source>
</reference>
<accession>A0ABR7GFI5</accession>
<dbReference type="Proteomes" id="UP000643810">
    <property type="component" value="Unassembled WGS sequence"/>
</dbReference>
<feature type="transmembrane region" description="Helical" evidence="1">
    <location>
        <begin position="176"/>
        <end position="197"/>
    </location>
</feature>
<name>A0ABR7GFI5_9FIRM</name>
<gene>
    <name evidence="2" type="ORF">H8R94_06270</name>
</gene>
<keyword evidence="1" id="KW-0472">Membrane</keyword>
<keyword evidence="1" id="KW-0812">Transmembrane</keyword>
<organism evidence="2 3">
    <name type="scientific">Roseburia lenta</name>
    <dbReference type="NCBI Taxonomy" id="2763061"/>
    <lineage>
        <taxon>Bacteria</taxon>
        <taxon>Bacillati</taxon>
        <taxon>Bacillota</taxon>
        <taxon>Clostridia</taxon>
        <taxon>Lachnospirales</taxon>
        <taxon>Lachnospiraceae</taxon>
        <taxon>Roseburia</taxon>
    </lineage>
</organism>
<keyword evidence="3" id="KW-1185">Reference proteome</keyword>
<evidence type="ECO:0000256" key="1">
    <source>
        <dbReference type="SAM" id="Phobius"/>
    </source>
</evidence>
<feature type="transmembrane region" description="Helical" evidence="1">
    <location>
        <begin position="6"/>
        <end position="33"/>
    </location>
</feature>
<evidence type="ECO:0000313" key="2">
    <source>
        <dbReference type="EMBL" id="MBC5686212.1"/>
    </source>
</evidence>
<dbReference type="PANTHER" id="PTHR35007">
    <property type="entry name" value="INTEGRAL MEMBRANE PROTEIN-RELATED"/>
    <property type="match status" value="1"/>
</dbReference>
<dbReference type="PANTHER" id="PTHR35007:SF1">
    <property type="entry name" value="PILUS ASSEMBLY PROTEIN"/>
    <property type="match status" value="1"/>
</dbReference>
<comment type="caution">
    <text evidence="2">The sequence shown here is derived from an EMBL/GenBank/DDBJ whole genome shotgun (WGS) entry which is preliminary data.</text>
</comment>
<keyword evidence="1" id="KW-1133">Transmembrane helix</keyword>